<evidence type="ECO:0000313" key="2">
    <source>
        <dbReference type="Proteomes" id="UP000503447"/>
    </source>
</evidence>
<protein>
    <submittedName>
        <fullName evidence="1">Uncharacterized protein</fullName>
    </submittedName>
</protein>
<dbReference type="AlphaFoldDB" id="A0A6M5YXJ7"/>
<name>A0A6M5YXJ7_9BACT</name>
<sequence>MIAGPRIAWVVGARARSNLTARYLAACGAALPVAEPPAPSPWNTHWAEDVAVWALSARLCGVEDAIPVPRQRRPDLGDPRWAALPELVGHFRDRATAPVTVFKFGVLPHVWPEIEAALPDAEHVLVLCMRPRAAQVASLLRLCPNVPPEVATEFFDRHDAAAAALVTAFRAAGRLVIEREMTPVGLLRTAVDLGLSPTREAEALWQHRQSS</sequence>
<dbReference type="RefSeq" id="WP_171473817.1">
    <property type="nucleotide sequence ID" value="NZ_CP053452.2"/>
</dbReference>
<gene>
    <name evidence="1" type="ORF">FTUN_6300</name>
</gene>
<dbReference type="EMBL" id="CP053452">
    <property type="protein sequence ID" value="QJW98705.1"/>
    <property type="molecule type" value="Genomic_DNA"/>
</dbReference>
<evidence type="ECO:0000313" key="1">
    <source>
        <dbReference type="EMBL" id="QJW98705.1"/>
    </source>
</evidence>
<dbReference type="KEGG" id="ftj:FTUN_6300"/>
<proteinExistence type="predicted"/>
<keyword evidence="2" id="KW-1185">Reference proteome</keyword>
<accession>A0A6M5YXJ7</accession>
<organism evidence="1 2">
    <name type="scientific">Frigoriglobus tundricola</name>
    <dbReference type="NCBI Taxonomy" id="2774151"/>
    <lineage>
        <taxon>Bacteria</taxon>
        <taxon>Pseudomonadati</taxon>
        <taxon>Planctomycetota</taxon>
        <taxon>Planctomycetia</taxon>
        <taxon>Gemmatales</taxon>
        <taxon>Gemmataceae</taxon>
        <taxon>Frigoriglobus</taxon>
    </lineage>
</organism>
<reference evidence="2" key="1">
    <citation type="submission" date="2020-05" db="EMBL/GenBank/DDBJ databases">
        <title>Frigoriglobus tundricola gen. nov., sp. nov., a psychrotolerant cellulolytic planctomycete of the family Gemmataceae with two divergent copies of 16S rRNA gene.</title>
        <authorList>
            <person name="Kulichevskaya I.S."/>
            <person name="Ivanova A.A."/>
            <person name="Naumoff D.G."/>
            <person name="Beletsky A.V."/>
            <person name="Rijpstra W.I.C."/>
            <person name="Sinninghe Damste J.S."/>
            <person name="Mardanov A.V."/>
            <person name="Ravin N.V."/>
            <person name="Dedysh S.N."/>
        </authorList>
    </citation>
    <scope>NUCLEOTIDE SEQUENCE [LARGE SCALE GENOMIC DNA]</scope>
    <source>
        <strain evidence="2">PL17</strain>
    </source>
</reference>
<dbReference type="Proteomes" id="UP000503447">
    <property type="component" value="Chromosome"/>
</dbReference>